<proteinExistence type="inferred from homology"/>
<feature type="transmembrane region" description="Helical" evidence="7">
    <location>
        <begin position="6"/>
        <end position="25"/>
    </location>
</feature>
<comment type="subcellular location">
    <subcellularLocation>
        <location evidence="1">Cell membrane</location>
    </subcellularLocation>
</comment>
<evidence type="ECO:0000313" key="9">
    <source>
        <dbReference type="Proteomes" id="UP000008004"/>
    </source>
</evidence>
<keyword evidence="3" id="KW-1003">Cell membrane</keyword>
<accession>H8IIG3</accession>
<dbReference type="HOGENOM" id="CLU_119497_0_0_11"/>
<evidence type="ECO:0000256" key="6">
    <source>
        <dbReference type="ARBA" id="ARBA00023136"/>
    </source>
</evidence>
<name>H8IIG3_MYCIA</name>
<keyword evidence="6 7" id="KW-0472">Membrane</keyword>
<evidence type="ECO:0000313" key="8">
    <source>
        <dbReference type="EMBL" id="AFC41296.1"/>
    </source>
</evidence>
<keyword evidence="4 7" id="KW-0812">Transmembrane</keyword>
<comment type="similarity">
    <text evidence="2">Belongs to the MmpS family.</text>
</comment>
<dbReference type="InterPro" id="IPR008693">
    <property type="entry name" value="MmpS"/>
</dbReference>
<dbReference type="InterPro" id="IPR038468">
    <property type="entry name" value="MmpS_C"/>
</dbReference>
<organism evidence="8 9">
    <name type="scientific">Mycobacterium intracellulare (strain ATCC 13950 / DSM 43223 / JCM 6384 / NCTC 13025 / 3600)</name>
    <dbReference type="NCBI Taxonomy" id="487521"/>
    <lineage>
        <taxon>Bacteria</taxon>
        <taxon>Bacillati</taxon>
        <taxon>Actinomycetota</taxon>
        <taxon>Actinomycetes</taxon>
        <taxon>Mycobacteriales</taxon>
        <taxon>Mycobacteriaceae</taxon>
        <taxon>Mycobacterium</taxon>
        <taxon>Mycobacterium avium complex (MAC)</taxon>
    </lineage>
</organism>
<evidence type="ECO:0000256" key="1">
    <source>
        <dbReference type="ARBA" id="ARBA00004236"/>
    </source>
</evidence>
<protein>
    <submittedName>
        <fullName evidence="8">Membrane protein MmpS1</fullName>
    </submittedName>
</protein>
<dbReference type="Proteomes" id="UP000008004">
    <property type="component" value="Chromosome"/>
</dbReference>
<dbReference type="EMBL" id="CP003322">
    <property type="protein sequence ID" value="AFC41296.1"/>
    <property type="molecule type" value="Genomic_DNA"/>
</dbReference>
<evidence type="ECO:0000256" key="4">
    <source>
        <dbReference type="ARBA" id="ARBA00022692"/>
    </source>
</evidence>
<evidence type="ECO:0000256" key="3">
    <source>
        <dbReference type="ARBA" id="ARBA00022475"/>
    </source>
</evidence>
<dbReference type="PATRIC" id="fig|487521.10.peg.76"/>
<sequence>MALVKRAWVPLVMVLVIAIASFAVVRLHGVFGRQSVSAGGANGVDTLVQFNPKHVLYDVWGPAGTVVQVDYLDEHAQPQRVATATVPWSYEIVTTDTAVIATVVAQGEADSIGCRITVNGEVRDQRVFDGHRAQTHCIMKSA</sequence>
<gene>
    <name evidence="8" type="ordered locus">OCU_00760</name>
</gene>
<dbReference type="Pfam" id="PF05423">
    <property type="entry name" value="Mycobact_memb"/>
    <property type="match status" value="1"/>
</dbReference>
<reference evidence="8 9" key="1">
    <citation type="journal article" date="2012" name="J. Bacteriol.">
        <title>Complete genome sequence of Mycobacterium intracellulare strain ATCC 13950T.</title>
        <authorList>
            <person name="Kim B.J."/>
            <person name="Choi B.S."/>
            <person name="Lim J.S."/>
            <person name="Choi I.Y."/>
            <person name="Lee J.H."/>
            <person name="Chun J."/>
            <person name="Kook Y.H."/>
            <person name="Kim B.J."/>
        </authorList>
    </citation>
    <scope>NUCLEOTIDE SEQUENCE [LARGE SCALE GENOMIC DNA]</scope>
    <source>
        <strain evidence="9">ATCC 13950 / DSM 43223 / JCM 6384 / NCTC 13025 / 3600</strain>
    </source>
</reference>
<dbReference type="AlphaFoldDB" id="H8IIG3"/>
<keyword evidence="5 7" id="KW-1133">Transmembrane helix</keyword>
<dbReference type="GO" id="GO:0005886">
    <property type="term" value="C:plasma membrane"/>
    <property type="evidence" value="ECO:0007669"/>
    <property type="project" value="UniProtKB-SubCell"/>
</dbReference>
<evidence type="ECO:0000256" key="7">
    <source>
        <dbReference type="SAM" id="Phobius"/>
    </source>
</evidence>
<dbReference type="RefSeq" id="WP_009952118.1">
    <property type="nucleotide sequence ID" value="NC_016946.1"/>
</dbReference>
<dbReference type="KEGG" id="mia:OCU_00760"/>
<dbReference type="eggNOG" id="ENOG5031PP4">
    <property type="taxonomic scope" value="Bacteria"/>
</dbReference>
<evidence type="ECO:0000256" key="2">
    <source>
        <dbReference type="ARBA" id="ARBA00007531"/>
    </source>
</evidence>
<evidence type="ECO:0000256" key="5">
    <source>
        <dbReference type="ARBA" id="ARBA00022989"/>
    </source>
</evidence>
<dbReference type="Gene3D" id="2.60.40.2880">
    <property type="entry name" value="MmpS1-5, C-terminal soluble domain"/>
    <property type="match status" value="1"/>
</dbReference>